<dbReference type="InterPro" id="IPR024344">
    <property type="entry name" value="MDMPI_metal-binding"/>
</dbReference>
<dbReference type="EMBL" id="JAGIOP010000001">
    <property type="protein sequence ID" value="MBP2451224.1"/>
    <property type="molecule type" value="Genomic_DNA"/>
</dbReference>
<sequence>MISVRALAHKERQEFADLLDDLSPQQWQAPTLCRGWNVRDVAGHHAERSAGRGREVHGPGEALLLAMTGRVAAVAAELHGPGVAHLGKR</sequence>
<dbReference type="RefSeq" id="WP_209914506.1">
    <property type="nucleotide sequence ID" value="NZ_JAGIOP010000001.1"/>
</dbReference>
<reference evidence="2 3" key="1">
    <citation type="submission" date="2021-03" db="EMBL/GenBank/DDBJ databases">
        <title>Sequencing the genomes of 1000 actinobacteria strains.</title>
        <authorList>
            <person name="Klenk H.-P."/>
        </authorList>
    </citation>
    <scope>NUCLEOTIDE SEQUENCE [LARGE SCALE GENOMIC DNA]</scope>
    <source>
        <strain evidence="2 3">DSM 46713</strain>
    </source>
</reference>
<name>A0ABS4ZRG9_9MYCO</name>
<dbReference type="Gene3D" id="1.20.120.450">
    <property type="entry name" value="dinb family like domain"/>
    <property type="match status" value="1"/>
</dbReference>
<evidence type="ECO:0000313" key="3">
    <source>
        <dbReference type="Proteomes" id="UP000694460"/>
    </source>
</evidence>
<keyword evidence="3" id="KW-1185">Reference proteome</keyword>
<gene>
    <name evidence="2" type="ORF">JOF57_001109</name>
</gene>
<dbReference type="Proteomes" id="UP000694460">
    <property type="component" value="Unassembled WGS sequence"/>
</dbReference>
<organism evidence="2 3">
    <name type="scientific">Mycolicibacterium lutetiense</name>
    <dbReference type="NCBI Taxonomy" id="1641992"/>
    <lineage>
        <taxon>Bacteria</taxon>
        <taxon>Bacillati</taxon>
        <taxon>Actinomycetota</taxon>
        <taxon>Actinomycetes</taxon>
        <taxon>Mycobacteriales</taxon>
        <taxon>Mycobacteriaceae</taxon>
        <taxon>Mycolicibacterium</taxon>
    </lineage>
</organism>
<dbReference type="Pfam" id="PF11716">
    <property type="entry name" value="MDMPI_N"/>
    <property type="match status" value="1"/>
</dbReference>
<dbReference type="InterPro" id="IPR034660">
    <property type="entry name" value="DinB/YfiT-like"/>
</dbReference>
<comment type="caution">
    <text evidence="2">The sequence shown here is derived from an EMBL/GenBank/DDBJ whole genome shotgun (WGS) entry which is preliminary data.</text>
</comment>
<accession>A0ABS4ZRG9</accession>
<protein>
    <recommendedName>
        <fullName evidence="1">Mycothiol-dependent maleylpyruvate isomerase metal-binding domain-containing protein</fullName>
    </recommendedName>
</protein>
<dbReference type="SUPFAM" id="SSF109854">
    <property type="entry name" value="DinB/YfiT-like putative metalloenzymes"/>
    <property type="match status" value="1"/>
</dbReference>
<proteinExistence type="predicted"/>
<feature type="domain" description="Mycothiol-dependent maleylpyruvate isomerase metal-binding" evidence="1">
    <location>
        <begin position="9"/>
        <end position="50"/>
    </location>
</feature>
<evidence type="ECO:0000259" key="1">
    <source>
        <dbReference type="Pfam" id="PF11716"/>
    </source>
</evidence>
<evidence type="ECO:0000313" key="2">
    <source>
        <dbReference type="EMBL" id="MBP2451224.1"/>
    </source>
</evidence>